<keyword evidence="3" id="KW-0732">Signal</keyword>
<evidence type="ECO:0000259" key="5">
    <source>
        <dbReference type="PROSITE" id="PS51168"/>
    </source>
</evidence>
<evidence type="ECO:0000256" key="2">
    <source>
        <dbReference type="ARBA" id="ARBA00012404"/>
    </source>
</evidence>
<dbReference type="GO" id="GO:0046417">
    <property type="term" value="P:chorismate metabolic process"/>
    <property type="evidence" value="ECO:0007669"/>
    <property type="project" value="InterPro"/>
</dbReference>
<evidence type="ECO:0000313" key="6">
    <source>
        <dbReference type="EMBL" id="SDC62546.1"/>
    </source>
</evidence>
<protein>
    <recommendedName>
        <fullName evidence="2">chorismate mutase</fullName>
        <ecNumber evidence="2">5.4.99.5</ecNumber>
    </recommendedName>
</protein>
<dbReference type="PANTHER" id="PTHR38041:SF2">
    <property type="entry name" value="SECRETED CHORISMATE MUTASE"/>
    <property type="match status" value="1"/>
</dbReference>
<dbReference type="InterPro" id="IPR036263">
    <property type="entry name" value="Chorismate_II_sf"/>
</dbReference>
<dbReference type="GO" id="GO:0004106">
    <property type="term" value="F:chorismate mutase activity"/>
    <property type="evidence" value="ECO:0007669"/>
    <property type="project" value="UniProtKB-EC"/>
</dbReference>
<evidence type="ECO:0000256" key="4">
    <source>
        <dbReference type="ARBA" id="ARBA00023235"/>
    </source>
</evidence>
<dbReference type="EMBL" id="FMZZ01000003">
    <property type="protein sequence ID" value="SDC62546.1"/>
    <property type="molecule type" value="Genomic_DNA"/>
</dbReference>
<reference evidence="7" key="1">
    <citation type="submission" date="2016-10" db="EMBL/GenBank/DDBJ databases">
        <authorList>
            <person name="Varghese N."/>
            <person name="Submissions S."/>
        </authorList>
    </citation>
    <scope>NUCLEOTIDE SEQUENCE [LARGE SCALE GENOMIC DNA]</scope>
    <source>
        <strain evidence="7">IBRC-M 10403</strain>
    </source>
</reference>
<feature type="domain" description="Chorismate mutase" evidence="5">
    <location>
        <begin position="25"/>
        <end position="118"/>
    </location>
</feature>
<accession>A0A1G6N5P1</accession>
<sequence>MTRARVPRPPVRRAGGARGWIAFALVLCGLLTGGRQAHAGGVTFLALADVSAERVQIANLVAAAKFGTPAPIDDPAREQVVLDTAARRAAELGVDPALAVRVFRDQIEASKLVQRALHARWTAHPDEAPAERPDLETEVRPRLDRITEQILRHLRDTEPLRASPTCLRALVVGYRVVESARRLDHLQELALGRALLSICV</sequence>
<dbReference type="Gene3D" id="1.20.59.10">
    <property type="entry name" value="Chorismate mutase"/>
    <property type="match status" value="1"/>
</dbReference>
<evidence type="ECO:0000256" key="1">
    <source>
        <dbReference type="ARBA" id="ARBA00004817"/>
    </source>
</evidence>
<organism evidence="6 7">
    <name type="scientific">Actinokineospora iranica</name>
    <dbReference type="NCBI Taxonomy" id="1271860"/>
    <lineage>
        <taxon>Bacteria</taxon>
        <taxon>Bacillati</taxon>
        <taxon>Actinomycetota</taxon>
        <taxon>Actinomycetes</taxon>
        <taxon>Pseudonocardiales</taxon>
        <taxon>Pseudonocardiaceae</taxon>
        <taxon>Actinokineospora</taxon>
    </lineage>
</organism>
<dbReference type="AlphaFoldDB" id="A0A1G6N5P1"/>
<dbReference type="STRING" id="1271860.SAMN05216174_103182"/>
<dbReference type="InterPro" id="IPR036979">
    <property type="entry name" value="CM_dom_sf"/>
</dbReference>
<evidence type="ECO:0000256" key="3">
    <source>
        <dbReference type="ARBA" id="ARBA00022729"/>
    </source>
</evidence>
<dbReference type="UniPathway" id="UPA00120">
    <property type="reaction ID" value="UER00203"/>
</dbReference>
<dbReference type="Pfam" id="PF01817">
    <property type="entry name" value="CM_2"/>
    <property type="match status" value="1"/>
</dbReference>
<comment type="pathway">
    <text evidence="1">Metabolic intermediate biosynthesis; prephenate biosynthesis; prephenate from chorismate: step 1/1.</text>
</comment>
<dbReference type="InterPro" id="IPR008240">
    <property type="entry name" value="Chorismate_mutase_periplasmic"/>
</dbReference>
<keyword evidence="7" id="KW-1185">Reference proteome</keyword>
<dbReference type="PROSITE" id="PS51168">
    <property type="entry name" value="CHORISMATE_MUT_2"/>
    <property type="match status" value="1"/>
</dbReference>
<dbReference type="NCBIfam" id="TIGR01806">
    <property type="entry name" value="CM_mono2"/>
    <property type="match status" value="1"/>
</dbReference>
<dbReference type="GO" id="GO:0009697">
    <property type="term" value="P:salicylic acid biosynthetic process"/>
    <property type="evidence" value="ECO:0007669"/>
    <property type="project" value="TreeGrafter"/>
</dbReference>
<dbReference type="NCBIfam" id="NF006741">
    <property type="entry name" value="PRK09269.1"/>
    <property type="match status" value="1"/>
</dbReference>
<name>A0A1G6N5P1_9PSEU</name>
<dbReference type="InterPro" id="IPR002701">
    <property type="entry name" value="CM_II_prokaryot"/>
</dbReference>
<proteinExistence type="predicted"/>
<dbReference type="EC" id="5.4.99.5" evidence="2"/>
<dbReference type="SMART" id="SM00830">
    <property type="entry name" value="CM_2"/>
    <property type="match status" value="1"/>
</dbReference>
<dbReference type="SUPFAM" id="SSF48600">
    <property type="entry name" value="Chorismate mutase II"/>
    <property type="match status" value="1"/>
</dbReference>
<dbReference type="Proteomes" id="UP000199501">
    <property type="component" value="Unassembled WGS sequence"/>
</dbReference>
<dbReference type="InterPro" id="IPR051331">
    <property type="entry name" value="Chorismate_mutase-related"/>
</dbReference>
<dbReference type="PANTHER" id="PTHR38041">
    <property type="entry name" value="CHORISMATE MUTASE"/>
    <property type="match status" value="1"/>
</dbReference>
<keyword evidence="4" id="KW-0413">Isomerase</keyword>
<evidence type="ECO:0000313" key="7">
    <source>
        <dbReference type="Proteomes" id="UP000199501"/>
    </source>
</evidence>
<gene>
    <name evidence="6" type="ORF">SAMN05216174_103182</name>
</gene>